<dbReference type="EMBL" id="BLLF01003108">
    <property type="protein sequence ID" value="GFH26367.1"/>
    <property type="molecule type" value="Genomic_DNA"/>
</dbReference>
<dbReference type="GO" id="GO:0016192">
    <property type="term" value="P:vesicle-mediated transport"/>
    <property type="evidence" value="ECO:0007669"/>
    <property type="project" value="InterPro"/>
</dbReference>
<dbReference type="AlphaFoldDB" id="A0A699ZU07"/>
<keyword evidence="1" id="KW-0175">Coiled coil</keyword>
<accession>A0A699ZU07</accession>
<proteinExistence type="predicted"/>
<organism evidence="3 4">
    <name type="scientific">Haematococcus lacustris</name>
    <name type="common">Green alga</name>
    <name type="synonym">Haematococcus pluvialis</name>
    <dbReference type="NCBI Taxonomy" id="44745"/>
    <lineage>
        <taxon>Eukaryota</taxon>
        <taxon>Viridiplantae</taxon>
        <taxon>Chlorophyta</taxon>
        <taxon>core chlorophytes</taxon>
        <taxon>Chlorophyceae</taxon>
        <taxon>CS clade</taxon>
        <taxon>Chlamydomonadales</taxon>
        <taxon>Haematococcaceae</taxon>
        <taxon>Haematococcus</taxon>
    </lineage>
</organism>
<protein>
    <submittedName>
        <fullName evidence="3">Uso1_p115_C domain-containing protein</fullName>
    </submittedName>
</protein>
<evidence type="ECO:0000256" key="1">
    <source>
        <dbReference type="SAM" id="Coils"/>
    </source>
</evidence>
<sequence length="74" mass="7781">GPGGLYREDEVEARVAAAVAALEGQVAEAEEQLTDLLVCLGQEEQKVALLSEALMARGIDVDAMLASIQPEQEA</sequence>
<evidence type="ECO:0000313" key="4">
    <source>
        <dbReference type="Proteomes" id="UP000485058"/>
    </source>
</evidence>
<name>A0A699ZU07_HAELA</name>
<dbReference type="InterPro" id="IPR006955">
    <property type="entry name" value="Uso1_p115_C"/>
</dbReference>
<feature type="non-terminal residue" evidence="3">
    <location>
        <position position="1"/>
    </location>
</feature>
<dbReference type="Pfam" id="PF04871">
    <property type="entry name" value="Uso1_p115_C"/>
    <property type="match status" value="1"/>
</dbReference>
<feature type="domain" description="Uso1/p115-like vesicle tethering protein C-terminal" evidence="2">
    <location>
        <begin position="16"/>
        <end position="73"/>
    </location>
</feature>
<feature type="non-terminal residue" evidence="3">
    <location>
        <position position="74"/>
    </location>
</feature>
<dbReference type="Proteomes" id="UP000485058">
    <property type="component" value="Unassembled WGS sequence"/>
</dbReference>
<dbReference type="GO" id="GO:0006886">
    <property type="term" value="P:intracellular protein transport"/>
    <property type="evidence" value="ECO:0007669"/>
    <property type="project" value="InterPro"/>
</dbReference>
<reference evidence="3 4" key="1">
    <citation type="submission" date="2020-02" db="EMBL/GenBank/DDBJ databases">
        <title>Draft genome sequence of Haematococcus lacustris strain NIES-144.</title>
        <authorList>
            <person name="Morimoto D."/>
            <person name="Nakagawa S."/>
            <person name="Yoshida T."/>
            <person name="Sawayama S."/>
        </authorList>
    </citation>
    <scope>NUCLEOTIDE SEQUENCE [LARGE SCALE GENOMIC DNA]</scope>
    <source>
        <strain evidence="3 4">NIES-144</strain>
    </source>
</reference>
<evidence type="ECO:0000259" key="2">
    <source>
        <dbReference type="Pfam" id="PF04871"/>
    </source>
</evidence>
<feature type="coiled-coil region" evidence="1">
    <location>
        <begin position="12"/>
        <end position="39"/>
    </location>
</feature>
<gene>
    <name evidence="3" type="ORF">HaLaN_24506</name>
</gene>
<evidence type="ECO:0000313" key="3">
    <source>
        <dbReference type="EMBL" id="GFH26367.1"/>
    </source>
</evidence>
<keyword evidence="4" id="KW-1185">Reference proteome</keyword>
<comment type="caution">
    <text evidence="3">The sequence shown here is derived from an EMBL/GenBank/DDBJ whole genome shotgun (WGS) entry which is preliminary data.</text>
</comment>